<comment type="cofactor">
    <cofactor evidence="1">
        <name>Mo-molybdopterin cytosine dinucleotide</name>
        <dbReference type="ChEBI" id="CHEBI:71308"/>
    </cofactor>
</comment>
<accession>A0A6F8ZD33</accession>
<dbReference type="Gene3D" id="3.90.1170.50">
    <property type="entry name" value="Aldehyde oxidase/xanthine dehydrogenase, a/b hammerhead"/>
    <property type="match status" value="1"/>
</dbReference>
<evidence type="ECO:0000259" key="2">
    <source>
        <dbReference type="SMART" id="SM01008"/>
    </source>
</evidence>
<reference evidence="3 4" key="1">
    <citation type="submission" date="2020-02" db="EMBL/GenBank/DDBJ databases">
        <authorList>
            <person name="Hogendoorn C."/>
        </authorList>
    </citation>
    <scope>NUCLEOTIDE SEQUENCE [LARGE SCALE GENOMIC DNA]</scope>
    <source>
        <strain evidence="3">R501</strain>
    </source>
</reference>
<gene>
    <name evidence="3" type="ORF">R50_0420</name>
</gene>
<dbReference type="InterPro" id="IPR037165">
    <property type="entry name" value="AldOxase/xan_DH_Mopterin-bd_sf"/>
</dbReference>
<dbReference type="GO" id="GO:0004854">
    <property type="term" value="F:xanthine dehydrogenase activity"/>
    <property type="evidence" value="ECO:0007669"/>
    <property type="project" value="UniProtKB-EC"/>
</dbReference>
<dbReference type="SMART" id="SM01008">
    <property type="entry name" value="Ald_Xan_dh_C"/>
    <property type="match status" value="1"/>
</dbReference>
<dbReference type="InterPro" id="IPR008274">
    <property type="entry name" value="AldOxase/xan_DH_MoCoBD1"/>
</dbReference>
<sequence>MKASGAGAEPEAVWLKVTGRQLYVEDRARAYARVLQAWPVTAPWARAVVEGLDPAPALALPGVLAVLTAADVPGDNHIGPVRHDEPVFPQEVTYHSQAVAWVLGESREAARAGAAAVAVRYRPLEAVVDLEEAIRRQRFLAPPLTVQRGEVEAALAAAPRRLSGSLRLGAQEHFYLETQASLAVPAADGRCLVIASTQHPAEVQAMVARVLGRPRAEVVVEAPPLGGGFGGKESQANLFAAVAAVGAARTGRPVLVRLDRRLDSRLTGKRHPMLARFTCGFDPDGRLLALDVTLYADAGFSLDLSEAVLLRALVHIDNAYWIPHFRATGYLVRTDKPSQTAFRGFGGPQGMVVGEEVLDRVARAVGQPAEAVRARNFYRPDQETPYGQPVGEAGRLRELWDTLAADAGLAERRRAAAAFNAAHPHRKRGVAMTPVKFGISFNAGFLNQAGALVAIYRDGSVRLVHGGVEMGQGVYTKVRQLVADTLGLDPATVVTGPTRTDHIPNTSATAASTGTDLNGQAALRAARRLRARLARVAAGLLGCDPGAVRFAGGRVGPAGGRDLPWAAVVEAAYLARIPLWAAGFYRTPGLSWDPGQARGRPFAYFALGAALAEVEVDGRTGEYTLRAVDILHDAGRPLHPAVDRGQVEGGFLQGVGWLTREEVVWDGEGRLLTPGASTYKLPTLADLPAEFRVRFLPPGPGPAAVAGSKAVGEPPFMLAIAVREALKEAVAAFGPGPEAVELPVPATPEAVYQALETRRRRLPAEEAATDGHHLD</sequence>
<dbReference type="InterPro" id="IPR016208">
    <property type="entry name" value="Ald_Oxase/xanthine_DH-like"/>
</dbReference>
<dbReference type="InterPro" id="IPR046867">
    <property type="entry name" value="AldOxase/xan_DH_MoCoBD2"/>
</dbReference>
<dbReference type="SUPFAM" id="SSF56003">
    <property type="entry name" value="Molybdenum cofactor-binding domain"/>
    <property type="match status" value="1"/>
</dbReference>
<name>A0A6F8ZD33_9FIRM</name>
<dbReference type="Proteomes" id="UP000503399">
    <property type="component" value="Chromosome"/>
</dbReference>
<dbReference type="GO" id="GO:0030151">
    <property type="term" value="F:molybdenum ion binding"/>
    <property type="evidence" value="ECO:0007669"/>
    <property type="project" value="InterPro"/>
</dbReference>
<dbReference type="FunFam" id="3.30.365.10:FF:000001">
    <property type="entry name" value="Xanthine dehydrogenase oxidase"/>
    <property type="match status" value="1"/>
</dbReference>
<protein>
    <submittedName>
        <fullName evidence="3">Xanthine dehydrogenase, molybdenum binding subunit</fullName>
        <ecNumber evidence="3">1.17.1.4</ecNumber>
    </submittedName>
</protein>
<dbReference type="Gene3D" id="3.30.365.10">
    <property type="entry name" value="Aldehyde oxidase/xanthine dehydrogenase, molybdopterin binding domain"/>
    <property type="match status" value="4"/>
</dbReference>
<dbReference type="NCBIfam" id="TIGR02965">
    <property type="entry name" value="xanthine_xdhB"/>
    <property type="match status" value="1"/>
</dbReference>
<evidence type="ECO:0000313" key="3">
    <source>
        <dbReference type="EMBL" id="CAB1127926.1"/>
    </source>
</evidence>
<dbReference type="Pfam" id="PF01315">
    <property type="entry name" value="Ald_Xan_dh_C"/>
    <property type="match status" value="1"/>
</dbReference>
<evidence type="ECO:0000313" key="4">
    <source>
        <dbReference type="Proteomes" id="UP000503399"/>
    </source>
</evidence>
<dbReference type="PANTHER" id="PTHR45444:SF3">
    <property type="entry name" value="XANTHINE DEHYDROGENASE"/>
    <property type="match status" value="1"/>
</dbReference>
<dbReference type="EMBL" id="LR778114">
    <property type="protein sequence ID" value="CAB1127926.1"/>
    <property type="molecule type" value="Genomic_DNA"/>
</dbReference>
<dbReference type="AlphaFoldDB" id="A0A6F8ZD33"/>
<dbReference type="EC" id="1.17.1.4" evidence="3"/>
<dbReference type="PANTHER" id="PTHR45444">
    <property type="entry name" value="XANTHINE DEHYDROGENASE"/>
    <property type="match status" value="1"/>
</dbReference>
<keyword evidence="4" id="KW-1185">Reference proteome</keyword>
<dbReference type="Pfam" id="PF20256">
    <property type="entry name" value="MoCoBD_2"/>
    <property type="match status" value="1"/>
</dbReference>
<dbReference type="SUPFAM" id="SSF54665">
    <property type="entry name" value="CO dehydrogenase molybdoprotein N-domain-like"/>
    <property type="match status" value="1"/>
</dbReference>
<dbReference type="GO" id="GO:0005506">
    <property type="term" value="F:iron ion binding"/>
    <property type="evidence" value="ECO:0007669"/>
    <property type="project" value="InterPro"/>
</dbReference>
<dbReference type="Pfam" id="PF02738">
    <property type="entry name" value="MoCoBD_1"/>
    <property type="match status" value="1"/>
</dbReference>
<dbReference type="KEGG" id="hfv:R50_0420"/>
<dbReference type="InterPro" id="IPR000674">
    <property type="entry name" value="Ald_Oxase/Xan_DH_a/b"/>
</dbReference>
<dbReference type="InterPro" id="IPR036856">
    <property type="entry name" value="Ald_Oxase/Xan_DH_a/b_sf"/>
</dbReference>
<feature type="domain" description="Aldehyde oxidase/xanthine dehydrogenase a/b hammerhead" evidence="2">
    <location>
        <begin position="18"/>
        <end position="125"/>
    </location>
</feature>
<organism evidence="3 4">
    <name type="scientific">Candidatus Hydrogenisulfobacillus filiaventi</name>
    <dbReference type="NCBI Taxonomy" id="2707344"/>
    <lineage>
        <taxon>Bacteria</taxon>
        <taxon>Bacillati</taxon>
        <taxon>Bacillota</taxon>
        <taxon>Clostridia</taxon>
        <taxon>Eubacteriales</taxon>
        <taxon>Clostridiales Family XVII. Incertae Sedis</taxon>
        <taxon>Candidatus Hydrogenisulfobacillus</taxon>
    </lineage>
</organism>
<keyword evidence="3" id="KW-0560">Oxidoreductase</keyword>
<evidence type="ECO:0000256" key="1">
    <source>
        <dbReference type="ARBA" id="ARBA00053029"/>
    </source>
</evidence>
<proteinExistence type="predicted"/>
<dbReference type="InterPro" id="IPR014309">
    <property type="entry name" value="Xanthine_DH_Mopterin-bd_su"/>
</dbReference>